<evidence type="ECO:0000313" key="4">
    <source>
        <dbReference type="EMBL" id="OEE81176.1"/>
    </source>
</evidence>
<dbReference type="InterPro" id="IPR018635">
    <property type="entry name" value="UPF0319"/>
</dbReference>
<organism evidence="4 5">
    <name type="scientific">Vibrio genomosp. F6 str. FF-238</name>
    <dbReference type="NCBI Taxonomy" id="1191298"/>
    <lineage>
        <taxon>Bacteria</taxon>
        <taxon>Pseudomonadati</taxon>
        <taxon>Pseudomonadota</taxon>
        <taxon>Gammaproteobacteria</taxon>
        <taxon>Vibrionales</taxon>
        <taxon>Vibrionaceae</taxon>
        <taxon>Vibrio</taxon>
    </lineage>
</organism>
<dbReference type="PANTHER" id="PTHR38108:SF1">
    <property type="entry name" value="UPF0319 PROTEIN YCCT"/>
    <property type="match status" value="1"/>
</dbReference>
<feature type="chain" id="PRO_5009173732" description="DUF2057 domain-containing protein" evidence="3">
    <location>
        <begin position="22"/>
        <end position="209"/>
    </location>
</feature>
<comment type="caution">
    <text evidence="4">The sequence shown here is derived from an EMBL/GenBank/DDBJ whole genome shotgun (WGS) entry which is preliminary data.</text>
</comment>
<keyword evidence="5" id="KW-1185">Reference proteome</keyword>
<evidence type="ECO:0000256" key="2">
    <source>
        <dbReference type="ARBA" id="ARBA00022729"/>
    </source>
</evidence>
<dbReference type="Pfam" id="PF09829">
    <property type="entry name" value="DUF2057"/>
    <property type="match status" value="1"/>
</dbReference>
<name>A0A1E5DBK2_9VIBR</name>
<evidence type="ECO:0000313" key="5">
    <source>
        <dbReference type="Proteomes" id="UP000094165"/>
    </source>
</evidence>
<comment type="similarity">
    <text evidence="1">Belongs to the UPF0319 family.</text>
</comment>
<reference evidence="4 5" key="1">
    <citation type="journal article" date="2012" name="Science">
        <title>Ecological populations of bacteria act as socially cohesive units of antibiotic production and resistance.</title>
        <authorList>
            <person name="Cordero O.X."/>
            <person name="Wildschutte H."/>
            <person name="Kirkup B."/>
            <person name="Proehl S."/>
            <person name="Ngo L."/>
            <person name="Hussain F."/>
            <person name="Le Roux F."/>
            <person name="Mincer T."/>
            <person name="Polz M.F."/>
        </authorList>
    </citation>
    <scope>NUCLEOTIDE SEQUENCE [LARGE SCALE GENOMIC DNA]</scope>
    <source>
        <strain evidence="4 5">FF-238</strain>
    </source>
</reference>
<dbReference type="RefSeq" id="WP_017053284.1">
    <property type="nucleotide sequence ID" value="NZ_AJYW02000002.1"/>
</dbReference>
<dbReference type="EMBL" id="AJYW02000002">
    <property type="protein sequence ID" value="OEE81176.1"/>
    <property type="molecule type" value="Genomic_DNA"/>
</dbReference>
<dbReference type="AlphaFoldDB" id="A0A1E5DBK2"/>
<evidence type="ECO:0000256" key="1">
    <source>
        <dbReference type="ARBA" id="ARBA00008490"/>
    </source>
</evidence>
<dbReference type="PANTHER" id="PTHR38108">
    <property type="entry name" value="UPF0319 PROTEIN YCCT"/>
    <property type="match status" value="1"/>
</dbReference>
<feature type="signal peptide" evidence="3">
    <location>
        <begin position="1"/>
        <end position="21"/>
    </location>
</feature>
<evidence type="ECO:0008006" key="6">
    <source>
        <dbReference type="Google" id="ProtNLM"/>
    </source>
</evidence>
<gene>
    <name evidence="4" type="ORF">A130_00275</name>
</gene>
<protein>
    <recommendedName>
        <fullName evidence="6">DUF2057 domain-containing protein</fullName>
    </recommendedName>
</protein>
<proteinExistence type="inferred from homology"/>
<sequence length="209" mass="23498">MKTIKTLALALCMASSFSSFASIKVNLDHDIETMIINGEDVSKLISQVSRKELKNGTNQLVVRISKLIRDQGKFTKFLSEPMVVTFAAKDTELTISPAKSFDSIEQVGSYDKHPQVVLLNEKNEPIQFHLGYLERGGSLIRNVNSELVHYNSENNHRFGVVKAESSKTEIDNKIELSLGDTDQVEKIKFIYSELSESQKKAFLSWAIVQ</sequence>
<evidence type="ECO:0000256" key="3">
    <source>
        <dbReference type="SAM" id="SignalP"/>
    </source>
</evidence>
<dbReference type="Proteomes" id="UP000094165">
    <property type="component" value="Unassembled WGS sequence"/>
</dbReference>
<keyword evidence="2 3" id="KW-0732">Signal</keyword>
<accession>A0A1E5DBK2</accession>